<dbReference type="InterPro" id="IPR011990">
    <property type="entry name" value="TPR-like_helical_dom_sf"/>
</dbReference>
<evidence type="ECO:0000256" key="5">
    <source>
        <dbReference type="ARBA" id="ARBA00023237"/>
    </source>
</evidence>
<dbReference type="RefSeq" id="WP_133944858.1">
    <property type="nucleotide sequence ID" value="NZ_SOEO01000002.1"/>
</dbReference>
<dbReference type="Pfam" id="PF07980">
    <property type="entry name" value="SusD_RagB"/>
    <property type="match status" value="1"/>
</dbReference>
<evidence type="ECO:0000313" key="7">
    <source>
        <dbReference type="EMBL" id="TDX84759.1"/>
    </source>
</evidence>
<accession>A0A4R8I7W5</accession>
<feature type="domain" description="RagB/SusD" evidence="6">
    <location>
        <begin position="406"/>
        <end position="540"/>
    </location>
</feature>
<gene>
    <name evidence="7" type="ORF">B0I22_2391</name>
</gene>
<comment type="subcellular location">
    <subcellularLocation>
        <location evidence="1">Cell outer membrane</location>
    </subcellularLocation>
</comment>
<evidence type="ECO:0000256" key="2">
    <source>
        <dbReference type="ARBA" id="ARBA00006275"/>
    </source>
</evidence>
<organism evidence="7 8">
    <name type="scientific">Epilithonimonas xixisoli</name>
    <dbReference type="NCBI Taxonomy" id="1476462"/>
    <lineage>
        <taxon>Bacteria</taxon>
        <taxon>Pseudomonadati</taxon>
        <taxon>Bacteroidota</taxon>
        <taxon>Flavobacteriia</taxon>
        <taxon>Flavobacteriales</taxon>
        <taxon>Weeksellaceae</taxon>
        <taxon>Chryseobacterium group</taxon>
        <taxon>Epilithonimonas</taxon>
    </lineage>
</organism>
<dbReference type="OrthoDB" id="630434at2"/>
<dbReference type="PROSITE" id="PS51257">
    <property type="entry name" value="PROKAR_LIPOPROTEIN"/>
    <property type="match status" value="1"/>
</dbReference>
<keyword evidence="3" id="KW-0732">Signal</keyword>
<keyword evidence="4" id="KW-0472">Membrane</keyword>
<dbReference type="InterPro" id="IPR012944">
    <property type="entry name" value="SusD_RagB_dom"/>
</dbReference>
<evidence type="ECO:0000256" key="3">
    <source>
        <dbReference type="ARBA" id="ARBA00022729"/>
    </source>
</evidence>
<dbReference type="SUPFAM" id="SSF48452">
    <property type="entry name" value="TPR-like"/>
    <property type="match status" value="1"/>
</dbReference>
<dbReference type="EMBL" id="SOEO01000002">
    <property type="protein sequence ID" value="TDX84759.1"/>
    <property type="molecule type" value="Genomic_DNA"/>
</dbReference>
<evidence type="ECO:0000313" key="8">
    <source>
        <dbReference type="Proteomes" id="UP000295313"/>
    </source>
</evidence>
<keyword evidence="8" id="KW-1185">Reference proteome</keyword>
<comment type="caution">
    <text evidence="7">The sequence shown here is derived from an EMBL/GenBank/DDBJ whole genome shotgun (WGS) entry which is preliminary data.</text>
</comment>
<evidence type="ECO:0000256" key="4">
    <source>
        <dbReference type="ARBA" id="ARBA00023136"/>
    </source>
</evidence>
<dbReference type="GO" id="GO:0009279">
    <property type="term" value="C:cell outer membrane"/>
    <property type="evidence" value="ECO:0007669"/>
    <property type="project" value="UniProtKB-SubCell"/>
</dbReference>
<dbReference type="Proteomes" id="UP000295313">
    <property type="component" value="Unassembled WGS sequence"/>
</dbReference>
<name>A0A4R8I7W5_9FLAO</name>
<evidence type="ECO:0000259" key="6">
    <source>
        <dbReference type="Pfam" id="PF07980"/>
    </source>
</evidence>
<protein>
    <submittedName>
        <fullName evidence="7">Putative outer membrane starch-binding protein</fullName>
    </submittedName>
</protein>
<keyword evidence="5" id="KW-0998">Cell outer membrane</keyword>
<dbReference type="AlphaFoldDB" id="A0A4R8I7W5"/>
<evidence type="ECO:0000256" key="1">
    <source>
        <dbReference type="ARBA" id="ARBA00004442"/>
    </source>
</evidence>
<reference evidence="7 8" key="1">
    <citation type="submission" date="2019-03" db="EMBL/GenBank/DDBJ databases">
        <title>Genomic Encyclopedia of Type Strains, Phase III (KMG-III): the genomes of soil and plant-associated and newly described type strains.</title>
        <authorList>
            <person name="Whitman W."/>
        </authorList>
    </citation>
    <scope>NUCLEOTIDE SEQUENCE [LARGE SCALE GENOMIC DNA]</scope>
    <source>
        <strain evidence="7 8">CGMCC 1.12802</strain>
    </source>
</reference>
<sequence>MKKYIIKIALCVGVLSVYSCKDALDIVQEGELYPENAYKYTDDLRRVLDANIYNGSYINSAEAEVASLSMFPQISFTSQFTDEVGIGPANSDITVGPHQFYVDITTSQANDIWVSSYNIINNVVRLIEGSKNITPTSPAEQKLYNSYLAEGRTLRAFAYLQLLSYYSTDMADPNALGVILLDHIPTFEEQLPRVNNSAIYSVIESDLDFAENNISLTGRNESRFFVSKQMINALKARYYLYTKKYTLAKQYAQKVVNESGLSLTSATPVPAPIPTSNSTPSAVLSWHRSLNVYTTSNPYVKMWQDTNPGEVIFALSRPNTDPPPPIRGWENMVNLFAQNSSTISGSRYDMGRNLFNILDSTPGDIRRWAYIDPTYKMDPNYLTSDNYRKDDALVIDKYPGRSGVILRNDVKVFRLSEIYFILAECAAVENNLTQAAQYIKAVRDARNYRGAAVMPTYTNSQSALIDILKERRVELAFEGHRYIDLKRLGKLTGQSIDRSIVDDYSKEAPVTIPNDDFRFTLPIPRKELQANQLIQQNPGYKATP</sequence>
<proteinExistence type="inferred from homology"/>
<dbReference type="Gene3D" id="1.25.40.390">
    <property type="match status" value="1"/>
</dbReference>
<comment type="similarity">
    <text evidence="2">Belongs to the SusD family.</text>
</comment>